<evidence type="ECO:0008006" key="3">
    <source>
        <dbReference type="Google" id="ProtNLM"/>
    </source>
</evidence>
<gene>
    <name evidence="1" type="ORF">MGLY_32800</name>
</gene>
<accession>A0A6I5ZWM4</accession>
<dbReference type="OrthoDB" id="1805637at2"/>
<dbReference type="EMBL" id="CP046244">
    <property type="protein sequence ID" value="QGP93857.1"/>
    <property type="molecule type" value="Genomic_DNA"/>
</dbReference>
<evidence type="ECO:0000313" key="1">
    <source>
        <dbReference type="EMBL" id="QGP93857.1"/>
    </source>
</evidence>
<dbReference type="Pfam" id="PF10670">
    <property type="entry name" value="DUF4198"/>
    <property type="match status" value="1"/>
</dbReference>
<dbReference type="AlphaFoldDB" id="A0A6I5ZWM4"/>
<proteinExistence type="predicted"/>
<organism evidence="1 2">
    <name type="scientific">Neomoorella glycerini</name>
    <dbReference type="NCBI Taxonomy" id="55779"/>
    <lineage>
        <taxon>Bacteria</taxon>
        <taxon>Bacillati</taxon>
        <taxon>Bacillota</taxon>
        <taxon>Clostridia</taxon>
        <taxon>Neomoorellales</taxon>
        <taxon>Neomoorellaceae</taxon>
        <taxon>Neomoorella</taxon>
    </lineage>
</organism>
<dbReference type="RefSeq" id="WP_156275638.1">
    <property type="nucleotide sequence ID" value="NZ_CP046244.1"/>
</dbReference>
<dbReference type="InterPro" id="IPR019613">
    <property type="entry name" value="DUF4198"/>
</dbReference>
<protein>
    <recommendedName>
        <fullName evidence="3">DUF4198 domain-containing protein</fullName>
    </recommendedName>
</protein>
<keyword evidence="2" id="KW-1185">Reference proteome</keyword>
<evidence type="ECO:0000313" key="2">
    <source>
        <dbReference type="Proteomes" id="UP000425916"/>
    </source>
</evidence>
<reference evidence="1 2" key="1">
    <citation type="submission" date="2019-11" db="EMBL/GenBank/DDBJ databases">
        <title>Genome sequence of Moorella glycerini DSM11254.</title>
        <authorList>
            <person name="Poehlein A."/>
            <person name="Boeer T."/>
            <person name="Daniel R."/>
        </authorList>
    </citation>
    <scope>NUCLEOTIDE SEQUENCE [LARGE SCALE GENOMIC DNA]</scope>
    <source>
        <strain evidence="1 2">DSM 11254</strain>
    </source>
</reference>
<dbReference type="Proteomes" id="UP000425916">
    <property type="component" value="Chromosome"/>
</dbReference>
<sequence length="226" mass="24948">MAPHNIWIECPHRARAGEELTARIGFGHNFIVQGKADPLRTGAWLFTPGGKKVPLAVDAGEKELTVAFVPGEGGVYTLLCEYDGKIWSIGRDGRHLRGPHTDHPGIDITRSFYAYQFAKTFINVETDYPWPGPLGLELEIVPQPPARGQLEVAVLYEGRPLKGISVQAFRTGDPSPYTTCTGAQGMARFPFTKGSWMILTNYANPQKGVPGQYNERYLTAIFTLKT</sequence>
<name>A0A6I5ZWM4_9FIRM</name>